<feature type="coiled-coil region" evidence="1">
    <location>
        <begin position="47"/>
        <end position="190"/>
    </location>
</feature>
<reference evidence="3" key="1">
    <citation type="submission" date="2021-01" db="EMBL/GenBank/DDBJ databases">
        <authorList>
            <person name="Corre E."/>
            <person name="Pelletier E."/>
            <person name="Niang G."/>
            <person name="Scheremetjew M."/>
            <person name="Finn R."/>
            <person name="Kale V."/>
            <person name="Holt S."/>
            <person name="Cochrane G."/>
            <person name="Meng A."/>
            <person name="Brown T."/>
            <person name="Cohen L."/>
        </authorList>
    </citation>
    <scope>NUCLEOTIDE SEQUENCE</scope>
    <source>
        <strain evidence="3">CCMP3328</strain>
    </source>
</reference>
<protein>
    <submittedName>
        <fullName evidence="3">Uncharacterized protein</fullName>
    </submittedName>
</protein>
<gene>
    <name evidence="3" type="ORF">CAUS1442_LOCUS2251</name>
</gene>
<dbReference type="SUPFAM" id="SSF90257">
    <property type="entry name" value="Myosin rod fragments"/>
    <property type="match status" value="1"/>
</dbReference>
<accession>A0A7R9WND3</accession>
<evidence type="ECO:0000313" key="3">
    <source>
        <dbReference type="EMBL" id="CAD8330153.1"/>
    </source>
</evidence>
<keyword evidence="1" id="KW-0175">Coiled coil</keyword>
<sequence length="217" mass="23008">MKIYQLYSLTICLMASLVAAQEGGAPDCAAACEAKVGEAWSSANGEIEGLKNEINALRGQLEEAQRARDDLHNSREEVQRNLNGVTEEKDNLVRARDDAQRALEAANNDKAAVEQQLGELGGQLEAAKSAATGAQAKAANLENEISSKAAAFDKELASKTAALAAEKANAKAAQDEAAAADAQAKKFTETRLLINTPLIQKDVKDFLKKLGIGSKEL</sequence>
<dbReference type="EMBL" id="HBEF01003551">
    <property type="protein sequence ID" value="CAD8330153.1"/>
    <property type="molecule type" value="Transcribed_RNA"/>
</dbReference>
<feature type="chain" id="PRO_5031369407" evidence="2">
    <location>
        <begin position="21"/>
        <end position="217"/>
    </location>
</feature>
<dbReference type="AlphaFoldDB" id="A0A7R9WND3"/>
<proteinExistence type="predicted"/>
<name>A0A7R9WND3_9STRA</name>
<evidence type="ECO:0000256" key="2">
    <source>
        <dbReference type="SAM" id="SignalP"/>
    </source>
</evidence>
<keyword evidence="2" id="KW-0732">Signal</keyword>
<organism evidence="3">
    <name type="scientific">Craspedostauros australis</name>
    <dbReference type="NCBI Taxonomy" id="1486917"/>
    <lineage>
        <taxon>Eukaryota</taxon>
        <taxon>Sar</taxon>
        <taxon>Stramenopiles</taxon>
        <taxon>Ochrophyta</taxon>
        <taxon>Bacillariophyta</taxon>
        <taxon>Bacillariophyceae</taxon>
        <taxon>Bacillariophycidae</taxon>
        <taxon>Naviculales</taxon>
        <taxon>Naviculaceae</taxon>
        <taxon>Craspedostauros</taxon>
    </lineage>
</organism>
<dbReference type="Gene3D" id="1.10.287.1490">
    <property type="match status" value="1"/>
</dbReference>
<evidence type="ECO:0000256" key="1">
    <source>
        <dbReference type="SAM" id="Coils"/>
    </source>
</evidence>
<feature type="signal peptide" evidence="2">
    <location>
        <begin position="1"/>
        <end position="20"/>
    </location>
</feature>